<evidence type="ECO:0000313" key="1">
    <source>
        <dbReference type="EMBL" id="KFB47873.1"/>
    </source>
</evidence>
<dbReference type="EMBL" id="KE525335">
    <property type="protein sequence ID" value="KFB47873.1"/>
    <property type="molecule type" value="Genomic_DNA"/>
</dbReference>
<name>A0A084WCC9_ANOSI</name>
<dbReference type="AlphaFoldDB" id="A0A084WCC9"/>
<dbReference type="VEuPathDB" id="VectorBase:ASIC015928"/>
<sequence>MQTFKKEDARYQWVIQPTNSEIHFTVRLTAGSSREARDATRDTRRSIATTNRHSRFPFENPLTLRRMNEEPRLSTLSSLGSAWGSLTHQSLACRCHPPAIIFIGIICIWPGLIGPSEETSVSVGGRKTGTRLSLDRSPKPLAGLEYSFMLILHGIVACHI</sequence>
<protein>
    <submittedName>
        <fullName evidence="1 2">Integrase</fullName>
    </submittedName>
</protein>
<dbReference type="EMBL" id="ATLV01022654">
    <property type="status" value="NOT_ANNOTATED_CDS"/>
    <property type="molecule type" value="Genomic_DNA"/>
</dbReference>
<accession>A0A084WCC9</accession>
<evidence type="ECO:0000313" key="3">
    <source>
        <dbReference type="Proteomes" id="UP000030765"/>
    </source>
</evidence>
<dbReference type="EnsemblMetazoa" id="ASIC015928-RA">
    <property type="protein sequence ID" value="ASIC015928-PA"/>
    <property type="gene ID" value="ASIC015928"/>
</dbReference>
<reference evidence="1 3" key="1">
    <citation type="journal article" date="2014" name="BMC Genomics">
        <title>Genome sequence of Anopheles sinensis provides insight into genetics basis of mosquito competence for malaria parasites.</title>
        <authorList>
            <person name="Zhou D."/>
            <person name="Zhang D."/>
            <person name="Ding G."/>
            <person name="Shi L."/>
            <person name="Hou Q."/>
            <person name="Ye Y."/>
            <person name="Xu Y."/>
            <person name="Zhou H."/>
            <person name="Xiong C."/>
            <person name="Li S."/>
            <person name="Yu J."/>
            <person name="Hong S."/>
            <person name="Yu X."/>
            <person name="Zou P."/>
            <person name="Chen C."/>
            <person name="Chang X."/>
            <person name="Wang W."/>
            <person name="Lv Y."/>
            <person name="Sun Y."/>
            <person name="Ma L."/>
            <person name="Shen B."/>
            <person name="Zhu C."/>
        </authorList>
    </citation>
    <scope>NUCLEOTIDE SEQUENCE [LARGE SCALE GENOMIC DNA]</scope>
</reference>
<keyword evidence="3" id="KW-1185">Reference proteome</keyword>
<dbReference type="Proteomes" id="UP000030765">
    <property type="component" value="Unassembled WGS sequence"/>
</dbReference>
<gene>
    <name evidence="1" type="ORF">ZHAS_00015928</name>
</gene>
<organism evidence="1">
    <name type="scientific">Anopheles sinensis</name>
    <name type="common">Mosquito</name>
    <dbReference type="NCBI Taxonomy" id="74873"/>
    <lineage>
        <taxon>Eukaryota</taxon>
        <taxon>Metazoa</taxon>
        <taxon>Ecdysozoa</taxon>
        <taxon>Arthropoda</taxon>
        <taxon>Hexapoda</taxon>
        <taxon>Insecta</taxon>
        <taxon>Pterygota</taxon>
        <taxon>Neoptera</taxon>
        <taxon>Endopterygota</taxon>
        <taxon>Diptera</taxon>
        <taxon>Nematocera</taxon>
        <taxon>Culicoidea</taxon>
        <taxon>Culicidae</taxon>
        <taxon>Anophelinae</taxon>
        <taxon>Anopheles</taxon>
    </lineage>
</organism>
<evidence type="ECO:0000313" key="2">
    <source>
        <dbReference type="EnsemblMetazoa" id="ASIC015928-PA"/>
    </source>
</evidence>
<proteinExistence type="predicted"/>
<reference evidence="2" key="2">
    <citation type="submission" date="2020-05" db="UniProtKB">
        <authorList>
            <consortium name="EnsemblMetazoa"/>
        </authorList>
    </citation>
    <scope>IDENTIFICATION</scope>
</reference>